<organism evidence="2 3">
    <name type="scientific">Apodospora peruviana</name>
    <dbReference type="NCBI Taxonomy" id="516989"/>
    <lineage>
        <taxon>Eukaryota</taxon>
        <taxon>Fungi</taxon>
        <taxon>Dikarya</taxon>
        <taxon>Ascomycota</taxon>
        <taxon>Pezizomycotina</taxon>
        <taxon>Sordariomycetes</taxon>
        <taxon>Sordariomycetidae</taxon>
        <taxon>Sordariales</taxon>
        <taxon>Lasiosphaeriaceae</taxon>
        <taxon>Apodospora</taxon>
    </lineage>
</organism>
<evidence type="ECO:0000313" key="2">
    <source>
        <dbReference type="EMBL" id="KAK3312579.1"/>
    </source>
</evidence>
<dbReference type="AlphaFoldDB" id="A0AAE0HTH4"/>
<accession>A0AAE0HTH4</accession>
<evidence type="ECO:0000259" key="1">
    <source>
        <dbReference type="Pfam" id="PF05347"/>
    </source>
</evidence>
<dbReference type="InterPro" id="IPR046896">
    <property type="entry name" value="Cup1-like_N"/>
</dbReference>
<dbReference type="Pfam" id="PF05347">
    <property type="entry name" value="Complex1_LYR"/>
    <property type="match status" value="1"/>
</dbReference>
<dbReference type="InterPro" id="IPR008011">
    <property type="entry name" value="Complex1_LYR_dom"/>
</dbReference>
<feature type="domain" description="Complex 1 LYR protein" evidence="1">
    <location>
        <begin position="11"/>
        <end position="67"/>
    </location>
</feature>
<reference evidence="2" key="2">
    <citation type="submission" date="2023-06" db="EMBL/GenBank/DDBJ databases">
        <authorList>
            <consortium name="Lawrence Berkeley National Laboratory"/>
            <person name="Haridas S."/>
            <person name="Hensen N."/>
            <person name="Bonometti L."/>
            <person name="Westerberg I."/>
            <person name="Brannstrom I.O."/>
            <person name="Guillou S."/>
            <person name="Cros-Aarteil S."/>
            <person name="Calhoun S."/>
            <person name="Kuo A."/>
            <person name="Mondo S."/>
            <person name="Pangilinan J."/>
            <person name="Riley R."/>
            <person name="Labutti K."/>
            <person name="Andreopoulos B."/>
            <person name="Lipzen A."/>
            <person name="Chen C."/>
            <person name="Yanf M."/>
            <person name="Daum C."/>
            <person name="Ng V."/>
            <person name="Clum A."/>
            <person name="Steindorff A."/>
            <person name="Ohm R."/>
            <person name="Martin F."/>
            <person name="Silar P."/>
            <person name="Natvig D."/>
            <person name="Lalanne C."/>
            <person name="Gautier V."/>
            <person name="Ament-Velasquez S.L."/>
            <person name="Kruys A."/>
            <person name="Hutchinson M.I."/>
            <person name="Powell A.J."/>
            <person name="Barry K."/>
            <person name="Miller A.N."/>
            <person name="Grigoriev I.V."/>
            <person name="Debuchy R."/>
            <person name="Gladieux P."/>
            <person name="Thoren M.H."/>
            <person name="Johannesson H."/>
        </authorList>
    </citation>
    <scope>NUCLEOTIDE SEQUENCE</scope>
    <source>
        <strain evidence="2">CBS 118394</strain>
    </source>
</reference>
<gene>
    <name evidence="2" type="ORF">B0H66DRAFT_452348</name>
</gene>
<dbReference type="EMBL" id="JAUEDM010000009">
    <property type="protein sequence ID" value="KAK3312579.1"/>
    <property type="molecule type" value="Genomic_DNA"/>
</dbReference>
<reference evidence="2" key="1">
    <citation type="journal article" date="2023" name="Mol. Phylogenet. Evol.">
        <title>Genome-scale phylogeny and comparative genomics of the fungal order Sordariales.</title>
        <authorList>
            <person name="Hensen N."/>
            <person name="Bonometti L."/>
            <person name="Westerberg I."/>
            <person name="Brannstrom I.O."/>
            <person name="Guillou S."/>
            <person name="Cros-Aarteil S."/>
            <person name="Calhoun S."/>
            <person name="Haridas S."/>
            <person name="Kuo A."/>
            <person name="Mondo S."/>
            <person name="Pangilinan J."/>
            <person name="Riley R."/>
            <person name="LaButti K."/>
            <person name="Andreopoulos B."/>
            <person name="Lipzen A."/>
            <person name="Chen C."/>
            <person name="Yan M."/>
            <person name="Daum C."/>
            <person name="Ng V."/>
            <person name="Clum A."/>
            <person name="Steindorff A."/>
            <person name="Ohm R.A."/>
            <person name="Martin F."/>
            <person name="Silar P."/>
            <person name="Natvig D.O."/>
            <person name="Lalanne C."/>
            <person name="Gautier V."/>
            <person name="Ament-Velasquez S.L."/>
            <person name="Kruys A."/>
            <person name="Hutchinson M.I."/>
            <person name="Powell A.J."/>
            <person name="Barry K."/>
            <person name="Miller A.N."/>
            <person name="Grigoriev I.V."/>
            <person name="Debuchy R."/>
            <person name="Gladieux P."/>
            <person name="Hiltunen Thoren M."/>
            <person name="Johannesson H."/>
        </authorList>
    </citation>
    <scope>NUCLEOTIDE SEQUENCE</scope>
    <source>
        <strain evidence="2">CBS 118394</strain>
    </source>
</reference>
<protein>
    <recommendedName>
        <fullName evidence="1">Complex 1 LYR protein domain-containing protein</fullName>
    </recommendedName>
</protein>
<comment type="caution">
    <text evidence="2">The sequence shown here is derived from an EMBL/GenBank/DDBJ whole genome shotgun (WGS) entry which is preliminary data.</text>
</comment>
<evidence type="ECO:0000313" key="3">
    <source>
        <dbReference type="Proteomes" id="UP001283341"/>
    </source>
</evidence>
<name>A0AAE0HTH4_9PEZI</name>
<keyword evidence="3" id="KW-1185">Reference proteome</keyword>
<dbReference type="Proteomes" id="UP001283341">
    <property type="component" value="Unassembled WGS sequence"/>
</dbReference>
<feature type="non-terminal residue" evidence="2">
    <location>
        <position position="338"/>
    </location>
</feature>
<dbReference type="CDD" id="cd20273">
    <property type="entry name" value="Complex1_LYR_unchar"/>
    <property type="match status" value="1"/>
</dbReference>
<proteinExistence type="predicted"/>
<sequence>MHRYLQLPHPKTVLHLYRHLLREASYLPSVARPFIDAEIKKRFRRRRNLTADFKLYPHYVQQGHHDLRLLRASNAGDLLRMRRVLFEAFGRTGARRRLLMKGLTTPEIPFDATRPLWYAKRPNDVAPMLRLPDFLDKWNLEKVKSFAGSQLATSLRNAPKREVKSRQLSPEKLLPTESIWGFPLVPELARNKLKRGWKDLADKLYPPIPKAEWETLRRVTEGRASDKEFFVPARRPVARGLASTSASAAEEAWDWQKYATHPASISTVQTNRRNTLLSGLVDDNTPTGTPEPLVCHRYRPRLWRRLFSHIFQLTSYMEPTPEQLLHPSGKKYTIEWGR</sequence>